<proteinExistence type="predicted"/>
<dbReference type="Proteomes" id="UP001154282">
    <property type="component" value="Unassembled WGS sequence"/>
</dbReference>
<comment type="caution">
    <text evidence="2">The sequence shown here is derived from an EMBL/GenBank/DDBJ whole genome shotgun (WGS) entry which is preliminary data.</text>
</comment>
<dbReference type="PANTHER" id="PTHR12136">
    <property type="entry name" value="ENHANCED DISEASE RESISTANCE-RELATED"/>
    <property type="match status" value="1"/>
</dbReference>
<protein>
    <recommendedName>
        <fullName evidence="1">Protein ENHANCED DISEASE RESISTANCE 2 C-terminal domain-containing protein</fullName>
    </recommendedName>
</protein>
<evidence type="ECO:0000313" key="2">
    <source>
        <dbReference type="EMBL" id="CAI0427166.1"/>
    </source>
</evidence>
<dbReference type="AlphaFoldDB" id="A0AAV0L1H0"/>
<dbReference type="InterPro" id="IPR009769">
    <property type="entry name" value="EDR2_C"/>
</dbReference>
<dbReference type="Pfam" id="PF07059">
    <property type="entry name" value="EDR2_C"/>
    <property type="match status" value="1"/>
</dbReference>
<keyword evidence="3" id="KW-1185">Reference proteome</keyword>
<evidence type="ECO:0000313" key="3">
    <source>
        <dbReference type="Proteomes" id="UP001154282"/>
    </source>
</evidence>
<reference evidence="2" key="1">
    <citation type="submission" date="2022-08" db="EMBL/GenBank/DDBJ databases">
        <authorList>
            <person name="Gutierrez-Valencia J."/>
        </authorList>
    </citation>
    <scope>NUCLEOTIDE SEQUENCE</scope>
</reference>
<dbReference type="PANTHER" id="PTHR12136:SF91">
    <property type="entry name" value="PROTEIN ENHANCED DISEASE RESISTANCE 2-LIKE"/>
    <property type="match status" value="1"/>
</dbReference>
<feature type="domain" description="Protein ENHANCED DISEASE RESISTANCE 2 C-terminal" evidence="1">
    <location>
        <begin position="3"/>
        <end position="79"/>
    </location>
</feature>
<dbReference type="InterPro" id="IPR045096">
    <property type="entry name" value="EDR2-like"/>
</dbReference>
<evidence type="ECO:0000259" key="1">
    <source>
        <dbReference type="Pfam" id="PF07059"/>
    </source>
</evidence>
<name>A0AAV0L1H0_9ROSI</name>
<sequence>MKTVGNHNTCLLGKALTCNYHRRPKYLEIDIDIASLTITTVILHLALGCVTIDMGFLVEAQEEELSERLISGVRVCQMEMPDRLPSTSSLGMSSSIEDLTAKRTREWFTMTRIPFWRCQREWVLQ</sequence>
<gene>
    <name evidence="2" type="ORF">LITE_LOCUS21093</name>
</gene>
<dbReference type="EMBL" id="CAMGYJ010000005">
    <property type="protein sequence ID" value="CAI0427166.1"/>
    <property type="molecule type" value="Genomic_DNA"/>
</dbReference>
<organism evidence="2 3">
    <name type="scientific">Linum tenue</name>
    <dbReference type="NCBI Taxonomy" id="586396"/>
    <lineage>
        <taxon>Eukaryota</taxon>
        <taxon>Viridiplantae</taxon>
        <taxon>Streptophyta</taxon>
        <taxon>Embryophyta</taxon>
        <taxon>Tracheophyta</taxon>
        <taxon>Spermatophyta</taxon>
        <taxon>Magnoliopsida</taxon>
        <taxon>eudicotyledons</taxon>
        <taxon>Gunneridae</taxon>
        <taxon>Pentapetalae</taxon>
        <taxon>rosids</taxon>
        <taxon>fabids</taxon>
        <taxon>Malpighiales</taxon>
        <taxon>Linaceae</taxon>
        <taxon>Linum</taxon>
    </lineage>
</organism>
<accession>A0AAV0L1H0</accession>